<dbReference type="AlphaFoldDB" id="A0AAV9EZJ7"/>
<keyword evidence="5" id="KW-1185">Reference proteome</keyword>
<gene>
    <name evidence="4" type="ORF">QJS10_CPB04g01532</name>
</gene>
<reference evidence="4" key="1">
    <citation type="journal article" date="2023" name="Nat. Commun.">
        <title>Diploid and tetraploid genomes of Acorus and the evolution of monocots.</title>
        <authorList>
            <person name="Ma L."/>
            <person name="Liu K.W."/>
            <person name="Li Z."/>
            <person name="Hsiao Y.Y."/>
            <person name="Qi Y."/>
            <person name="Fu T."/>
            <person name="Tang G.D."/>
            <person name="Zhang D."/>
            <person name="Sun W.H."/>
            <person name="Liu D.K."/>
            <person name="Li Y."/>
            <person name="Chen G.Z."/>
            <person name="Liu X.D."/>
            <person name="Liao X.Y."/>
            <person name="Jiang Y.T."/>
            <person name="Yu X."/>
            <person name="Hao Y."/>
            <person name="Huang J."/>
            <person name="Zhao X.W."/>
            <person name="Ke S."/>
            <person name="Chen Y.Y."/>
            <person name="Wu W.L."/>
            <person name="Hsu J.L."/>
            <person name="Lin Y.F."/>
            <person name="Huang M.D."/>
            <person name="Li C.Y."/>
            <person name="Huang L."/>
            <person name="Wang Z.W."/>
            <person name="Zhao X."/>
            <person name="Zhong W.Y."/>
            <person name="Peng D.H."/>
            <person name="Ahmad S."/>
            <person name="Lan S."/>
            <person name="Zhang J.S."/>
            <person name="Tsai W.C."/>
            <person name="Van de Peer Y."/>
            <person name="Liu Z.J."/>
        </authorList>
    </citation>
    <scope>NUCLEOTIDE SEQUENCE</scope>
    <source>
        <strain evidence="4">CP</strain>
    </source>
</reference>
<protein>
    <submittedName>
        <fullName evidence="4">GDSL esterase/lipase</fullName>
    </submittedName>
</protein>
<dbReference type="GO" id="GO:0016788">
    <property type="term" value="F:hydrolase activity, acting on ester bonds"/>
    <property type="evidence" value="ECO:0007669"/>
    <property type="project" value="InterPro"/>
</dbReference>
<dbReference type="PANTHER" id="PTHR22835:SF588">
    <property type="entry name" value="ALPHA-L-FUCOSIDASE 3"/>
    <property type="match status" value="1"/>
</dbReference>
<reference evidence="4" key="2">
    <citation type="submission" date="2023-06" db="EMBL/GenBank/DDBJ databases">
        <authorList>
            <person name="Ma L."/>
            <person name="Liu K.-W."/>
            <person name="Li Z."/>
            <person name="Hsiao Y.-Y."/>
            <person name="Qi Y."/>
            <person name="Fu T."/>
            <person name="Tang G."/>
            <person name="Zhang D."/>
            <person name="Sun W.-H."/>
            <person name="Liu D.-K."/>
            <person name="Li Y."/>
            <person name="Chen G.-Z."/>
            <person name="Liu X.-D."/>
            <person name="Liao X.-Y."/>
            <person name="Jiang Y.-T."/>
            <person name="Yu X."/>
            <person name="Hao Y."/>
            <person name="Huang J."/>
            <person name="Zhao X.-W."/>
            <person name="Ke S."/>
            <person name="Chen Y.-Y."/>
            <person name="Wu W.-L."/>
            <person name="Hsu J.-L."/>
            <person name="Lin Y.-F."/>
            <person name="Huang M.-D."/>
            <person name="Li C.-Y."/>
            <person name="Huang L."/>
            <person name="Wang Z.-W."/>
            <person name="Zhao X."/>
            <person name="Zhong W.-Y."/>
            <person name="Peng D.-H."/>
            <person name="Ahmad S."/>
            <person name="Lan S."/>
            <person name="Zhang J.-S."/>
            <person name="Tsai W.-C."/>
            <person name="Van De Peer Y."/>
            <person name="Liu Z.-J."/>
        </authorList>
    </citation>
    <scope>NUCLEOTIDE SEQUENCE</scope>
    <source>
        <strain evidence="4">CP</strain>
        <tissue evidence="4">Leaves</tissue>
    </source>
</reference>
<dbReference type="PANTHER" id="PTHR22835">
    <property type="entry name" value="ZINC FINGER FYVE DOMAIN CONTAINING PROTEIN"/>
    <property type="match status" value="1"/>
</dbReference>
<evidence type="ECO:0000256" key="3">
    <source>
        <dbReference type="SAM" id="SignalP"/>
    </source>
</evidence>
<organism evidence="4 5">
    <name type="scientific">Acorus calamus</name>
    <name type="common">Sweet flag</name>
    <dbReference type="NCBI Taxonomy" id="4465"/>
    <lineage>
        <taxon>Eukaryota</taxon>
        <taxon>Viridiplantae</taxon>
        <taxon>Streptophyta</taxon>
        <taxon>Embryophyta</taxon>
        <taxon>Tracheophyta</taxon>
        <taxon>Spermatophyta</taxon>
        <taxon>Magnoliopsida</taxon>
        <taxon>Liliopsida</taxon>
        <taxon>Acoraceae</taxon>
        <taxon>Acorus</taxon>
    </lineage>
</organism>
<evidence type="ECO:0000256" key="1">
    <source>
        <dbReference type="ARBA" id="ARBA00008668"/>
    </source>
</evidence>
<dbReference type="EMBL" id="JAUJYO010000004">
    <property type="protein sequence ID" value="KAK1318672.1"/>
    <property type="molecule type" value="Genomic_DNA"/>
</dbReference>
<dbReference type="Proteomes" id="UP001180020">
    <property type="component" value="Unassembled WGS sequence"/>
</dbReference>
<name>A0AAV9EZJ7_ACOCL</name>
<dbReference type="Pfam" id="PF00657">
    <property type="entry name" value="Lipase_GDSL"/>
    <property type="match status" value="1"/>
</dbReference>
<comment type="caution">
    <text evidence="4">The sequence shown here is derived from an EMBL/GenBank/DDBJ whole genome shotgun (WGS) entry which is preliminary data.</text>
</comment>
<comment type="similarity">
    <text evidence="1">Belongs to the 'GDSL' lipolytic enzyme family.</text>
</comment>
<sequence>MWKSEPSFMMGLAYLLHLLRVYMTKELGFSGSITQLQLAASLSCSFLPPASNQMDSVGCSIPINQMAEYFNSELNRTVVQLRKELPLAVLTYVDVYSVKYKLISHADEYGFTYPLKACCGYGGGKYNFNGNIRCDSPVVVNGTLITVKSCKDPLTHVNFDGFHFTDAANQWFFDRINTGAYSDPPLSLADACLKHA</sequence>
<keyword evidence="2" id="KW-0325">Glycoprotein</keyword>
<accession>A0AAV9EZJ7</accession>
<evidence type="ECO:0000256" key="2">
    <source>
        <dbReference type="ARBA" id="ARBA00023180"/>
    </source>
</evidence>
<dbReference type="InterPro" id="IPR001087">
    <property type="entry name" value="GDSL"/>
</dbReference>
<dbReference type="Gene3D" id="3.40.50.1110">
    <property type="entry name" value="SGNH hydrolase"/>
    <property type="match status" value="1"/>
</dbReference>
<feature type="signal peptide" evidence="3">
    <location>
        <begin position="1"/>
        <end position="24"/>
    </location>
</feature>
<evidence type="ECO:0000313" key="4">
    <source>
        <dbReference type="EMBL" id="KAK1318672.1"/>
    </source>
</evidence>
<keyword evidence="3" id="KW-0732">Signal</keyword>
<proteinExistence type="inferred from homology"/>
<dbReference type="InterPro" id="IPR036514">
    <property type="entry name" value="SGNH_hydro_sf"/>
</dbReference>
<evidence type="ECO:0000313" key="5">
    <source>
        <dbReference type="Proteomes" id="UP001180020"/>
    </source>
</evidence>
<feature type="chain" id="PRO_5043361913" evidence="3">
    <location>
        <begin position="25"/>
        <end position="196"/>
    </location>
</feature>